<comment type="caution">
    <text evidence="2">The sequence shown here is derived from an EMBL/GenBank/DDBJ whole genome shotgun (WGS) entry which is preliminary data.</text>
</comment>
<feature type="domain" description="HTH cro/C1-type" evidence="1">
    <location>
        <begin position="14"/>
        <end position="69"/>
    </location>
</feature>
<keyword evidence="3" id="KW-1185">Reference proteome</keyword>
<dbReference type="CDD" id="cd00093">
    <property type="entry name" value="HTH_XRE"/>
    <property type="match status" value="1"/>
</dbReference>
<dbReference type="InterPro" id="IPR001387">
    <property type="entry name" value="Cro/C1-type_HTH"/>
</dbReference>
<dbReference type="SUPFAM" id="SSF47413">
    <property type="entry name" value="lambda repressor-like DNA-binding domains"/>
    <property type="match status" value="1"/>
</dbReference>
<dbReference type="PROSITE" id="PS50943">
    <property type="entry name" value="HTH_CROC1"/>
    <property type="match status" value="1"/>
</dbReference>
<reference evidence="2" key="1">
    <citation type="submission" date="2022-10" db="EMBL/GenBank/DDBJ databases">
        <title>The WGS of Solirubrobacter phytolaccae KCTC 29190.</title>
        <authorList>
            <person name="Jiang Z."/>
        </authorList>
    </citation>
    <scope>NUCLEOTIDE SEQUENCE</scope>
    <source>
        <strain evidence="2">KCTC 29190</strain>
    </source>
</reference>
<organism evidence="2 3">
    <name type="scientific">Solirubrobacter phytolaccae</name>
    <dbReference type="NCBI Taxonomy" id="1404360"/>
    <lineage>
        <taxon>Bacteria</taxon>
        <taxon>Bacillati</taxon>
        <taxon>Actinomycetota</taxon>
        <taxon>Thermoleophilia</taxon>
        <taxon>Solirubrobacterales</taxon>
        <taxon>Solirubrobacteraceae</taxon>
        <taxon>Solirubrobacter</taxon>
    </lineage>
</organism>
<dbReference type="RefSeq" id="WP_270028923.1">
    <property type="nucleotide sequence ID" value="NZ_JAPDDP010000076.1"/>
</dbReference>
<protein>
    <submittedName>
        <fullName evidence="2">Helix-turn-helix transcriptional regulator</fullName>
    </submittedName>
</protein>
<evidence type="ECO:0000259" key="1">
    <source>
        <dbReference type="PROSITE" id="PS50943"/>
    </source>
</evidence>
<accession>A0A9X3NE46</accession>
<dbReference type="SMART" id="SM00530">
    <property type="entry name" value="HTH_XRE"/>
    <property type="match status" value="1"/>
</dbReference>
<dbReference type="AlphaFoldDB" id="A0A9X3NE46"/>
<evidence type="ECO:0000313" key="3">
    <source>
        <dbReference type="Proteomes" id="UP001147653"/>
    </source>
</evidence>
<dbReference type="GO" id="GO:0003677">
    <property type="term" value="F:DNA binding"/>
    <property type="evidence" value="ECO:0007669"/>
    <property type="project" value="InterPro"/>
</dbReference>
<name>A0A9X3NE46_9ACTN</name>
<dbReference type="EMBL" id="JAPDDP010000076">
    <property type="protein sequence ID" value="MDA0184469.1"/>
    <property type="molecule type" value="Genomic_DNA"/>
</dbReference>
<dbReference type="InterPro" id="IPR010982">
    <property type="entry name" value="Lambda_DNA-bd_dom_sf"/>
</dbReference>
<sequence>MHKLAPFERIARMVIARRMNAGWTQQQLAEQMGTSHSVISRIESGQHATSVQTLARLAEAFNTHLVVGFDDEPAEVAVESDVRQIAAVT</sequence>
<dbReference type="Gene3D" id="1.10.260.40">
    <property type="entry name" value="lambda repressor-like DNA-binding domains"/>
    <property type="match status" value="1"/>
</dbReference>
<dbReference type="Pfam" id="PF01381">
    <property type="entry name" value="HTH_3"/>
    <property type="match status" value="1"/>
</dbReference>
<proteinExistence type="predicted"/>
<dbReference type="Proteomes" id="UP001147653">
    <property type="component" value="Unassembled WGS sequence"/>
</dbReference>
<evidence type="ECO:0000313" key="2">
    <source>
        <dbReference type="EMBL" id="MDA0184469.1"/>
    </source>
</evidence>
<gene>
    <name evidence="2" type="ORF">OJ997_29465</name>
</gene>